<proteinExistence type="predicted"/>
<sequence>MSSRRTSSPATLGLRMALASGLIALLCVYAWRPGRPVTVSEQRVEAPFVPSMTAVPAPPPLPTARLGLAEAGLDPARVSARFDPRTGQREDTLTRGDFATDETPALRVTLTRGPSPGPVPTLFVLMARRAAGGPVLDGPALSVVRTGARGLIATKFGAVETLEVTFGGAARRTCTGFVTRNTETFRLDGWACAPLGHPPRPESLACTLDALSLVDLSDPGPTAAFAAAPERVCPSVVTVGESAGRTGSIAKRSQNKK</sequence>
<evidence type="ECO:0000256" key="1">
    <source>
        <dbReference type="SAM" id="Phobius"/>
    </source>
</evidence>
<dbReference type="EMBL" id="CP043538">
    <property type="protein sequence ID" value="QGY06060.1"/>
    <property type="molecule type" value="Genomic_DNA"/>
</dbReference>
<accession>A0A6B9FTX2</accession>
<feature type="transmembrane region" description="Helical" evidence="1">
    <location>
        <begin position="12"/>
        <end position="31"/>
    </location>
</feature>
<keyword evidence="1" id="KW-0472">Membrane</keyword>
<dbReference type="OrthoDB" id="7989784at2"/>
<name>A0A6B9FTX2_9HYPH</name>
<dbReference type="KEGG" id="mmes:MMSR116_07335"/>
<dbReference type="Proteomes" id="UP000012488">
    <property type="component" value="Chromosome"/>
</dbReference>
<keyword evidence="1" id="KW-0812">Transmembrane</keyword>
<reference evidence="2 3" key="2">
    <citation type="journal article" date="2013" name="Genome Announc.">
        <title>Draft Genome Sequence of Methylobacterium mesophilicum Strain SR1.6/6, Isolated from Citrus sinensis.</title>
        <authorList>
            <person name="Marinho Almeida D."/>
            <person name="Dini-Andreote F."/>
            <person name="Camargo Neves A.A."/>
            <person name="Juca Ramos R.T."/>
            <person name="Andreote F.D."/>
            <person name="Carneiro A.R."/>
            <person name="Oliveira de Souza Lima A."/>
            <person name="Caracciolo Gomes de Sa P.H."/>
            <person name="Ribeiro Barbosa M.S."/>
            <person name="Araujo W.L."/>
            <person name="Silva A."/>
        </authorList>
    </citation>
    <scope>NUCLEOTIDE SEQUENCE [LARGE SCALE GENOMIC DNA]</scope>
    <source>
        <strain evidence="2 3">SR1.6/6</strain>
    </source>
</reference>
<protein>
    <submittedName>
        <fullName evidence="2">Uncharacterized protein</fullName>
    </submittedName>
</protein>
<dbReference type="AlphaFoldDB" id="A0A6B9FTX2"/>
<keyword evidence="1" id="KW-1133">Transmembrane helix</keyword>
<reference evidence="2 3" key="1">
    <citation type="journal article" date="2012" name="Genet. Mol. Biol.">
        <title>Analysis of 16S rRNA and mxaF genes revealing insights into Methylobacterium niche-specific plant association.</title>
        <authorList>
            <person name="Dourado M.N."/>
            <person name="Andreote F.D."/>
            <person name="Dini-Andreote F."/>
            <person name="Conti R."/>
            <person name="Araujo J.M."/>
            <person name="Araujo W.L."/>
        </authorList>
    </citation>
    <scope>NUCLEOTIDE SEQUENCE [LARGE SCALE GENOMIC DNA]</scope>
    <source>
        <strain evidence="2 3">SR1.6/6</strain>
    </source>
</reference>
<evidence type="ECO:0000313" key="3">
    <source>
        <dbReference type="Proteomes" id="UP000012488"/>
    </source>
</evidence>
<organism evidence="2 3">
    <name type="scientific">Methylobacterium mesophilicum SR1.6/6</name>
    <dbReference type="NCBI Taxonomy" id="908290"/>
    <lineage>
        <taxon>Bacteria</taxon>
        <taxon>Pseudomonadati</taxon>
        <taxon>Pseudomonadota</taxon>
        <taxon>Alphaproteobacteria</taxon>
        <taxon>Hyphomicrobiales</taxon>
        <taxon>Methylobacteriaceae</taxon>
        <taxon>Methylobacterium</taxon>
    </lineage>
</organism>
<evidence type="ECO:0000313" key="2">
    <source>
        <dbReference type="EMBL" id="QGY06060.1"/>
    </source>
</evidence>
<gene>
    <name evidence="2" type="ORF">MMSR116_07335</name>
</gene>